<feature type="transmembrane region" description="Helical" evidence="1">
    <location>
        <begin position="75"/>
        <end position="97"/>
    </location>
</feature>
<name>A0A364JXA9_9HYPH</name>
<evidence type="ECO:0000256" key="1">
    <source>
        <dbReference type="SAM" id="Phobius"/>
    </source>
</evidence>
<keyword evidence="1" id="KW-0812">Transmembrane</keyword>
<proteinExistence type="predicted"/>
<keyword evidence="3" id="KW-1185">Reference proteome</keyword>
<feature type="transmembrane region" description="Helical" evidence="1">
    <location>
        <begin position="16"/>
        <end position="36"/>
    </location>
</feature>
<keyword evidence="1" id="KW-1133">Transmembrane helix</keyword>
<evidence type="ECO:0008006" key="4">
    <source>
        <dbReference type="Google" id="ProtNLM"/>
    </source>
</evidence>
<gene>
    <name evidence="2" type="ORF">C7374_10269</name>
</gene>
<sequence>MVIFRSNDGATIMESLIPIILQLVAGAVGGNIAGAAKNINLGTTGNTVAGGIGGVILGQILPLIASGGLDSVLNGVVGNLAGGGVGGVILTAVVGLIKNSMASKA</sequence>
<reference evidence="2 3" key="1">
    <citation type="submission" date="2018-06" db="EMBL/GenBank/DDBJ databases">
        <title>Genomic Encyclopedia of Type Strains, Phase IV (KMG-IV): sequencing the most valuable type-strain genomes for metagenomic binning, comparative biology and taxonomic classification.</title>
        <authorList>
            <person name="Goeker M."/>
        </authorList>
    </citation>
    <scope>NUCLEOTIDE SEQUENCE [LARGE SCALE GENOMIC DNA]</scope>
    <source>
        <strain evidence="2 3">DSM 26720</strain>
    </source>
</reference>
<dbReference type="EMBL" id="QLMK01000002">
    <property type="protein sequence ID" value="RAK32075.1"/>
    <property type="molecule type" value="Genomic_DNA"/>
</dbReference>
<protein>
    <recommendedName>
        <fullName evidence="4">DNA methyltransferase</fullName>
    </recommendedName>
</protein>
<accession>A0A364JXA9</accession>
<feature type="transmembrane region" description="Helical" evidence="1">
    <location>
        <begin position="48"/>
        <end position="69"/>
    </location>
</feature>
<keyword evidence="1" id="KW-0472">Membrane</keyword>
<organism evidence="2 3">
    <name type="scientific">Falsochrobactrum ovis</name>
    <dbReference type="NCBI Taxonomy" id="1293442"/>
    <lineage>
        <taxon>Bacteria</taxon>
        <taxon>Pseudomonadati</taxon>
        <taxon>Pseudomonadota</taxon>
        <taxon>Alphaproteobacteria</taxon>
        <taxon>Hyphomicrobiales</taxon>
        <taxon>Brucellaceae</taxon>
        <taxon>Falsochrobactrum</taxon>
    </lineage>
</organism>
<dbReference type="AlphaFoldDB" id="A0A364JXA9"/>
<evidence type="ECO:0000313" key="2">
    <source>
        <dbReference type="EMBL" id="RAK32075.1"/>
    </source>
</evidence>
<comment type="caution">
    <text evidence="2">The sequence shown here is derived from an EMBL/GenBank/DDBJ whole genome shotgun (WGS) entry which is preliminary data.</text>
</comment>
<dbReference type="Proteomes" id="UP000249453">
    <property type="component" value="Unassembled WGS sequence"/>
</dbReference>
<evidence type="ECO:0000313" key="3">
    <source>
        <dbReference type="Proteomes" id="UP000249453"/>
    </source>
</evidence>